<dbReference type="SUPFAM" id="SSF48452">
    <property type="entry name" value="TPR-like"/>
    <property type="match status" value="2"/>
</dbReference>
<gene>
    <name evidence="2" type="ORF">AVDCRST_MAG37-1612</name>
</gene>
<dbReference type="InterPro" id="IPR019734">
    <property type="entry name" value="TPR_rpt"/>
</dbReference>
<evidence type="ECO:0000259" key="1">
    <source>
        <dbReference type="Pfam" id="PF12770"/>
    </source>
</evidence>
<dbReference type="SMART" id="SM00028">
    <property type="entry name" value="TPR"/>
    <property type="match status" value="6"/>
</dbReference>
<organism evidence="2">
    <name type="scientific">uncultured Rubrobacteraceae bacterium</name>
    <dbReference type="NCBI Taxonomy" id="349277"/>
    <lineage>
        <taxon>Bacteria</taxon>
        <taxon>Bacillati</taxon>
        <taxon>Actinomycetota</taxon>
        <taxon>Rubrobacteria</taxon>
        <taxon>Rubrobacterales</taxon>
        <taxon>Rubrobacteraceae</taxon>
        <taxon>environmental samples</taxon>
    </lineage>
</organism>
<protein>
    <recommendedName>
        <fullName evidence="1">CHAT domain-containing protein</fullName>
    </recommendedName>
</protein>
<sequence length="964" mass="105113">MVSDQNIVVARCVDEVLAGLTLEGRSSVLRSANLLNAEGLARLLDFANRLVYSDPGKAEQLAALCADLADRAGAPTAPPRASYIRAQTHAANGDFEAALRMIEASYEEYVACGENLEALRTHVGRMSVFVELGLYREALDAGQIVLGTLAGSGELEVTPTRQQVDLFTALVYQNRGGCYEYMGRYIEALEAYAAAEERYRTLGMTERLGEILDNRGAILLHLGRGKEALAAHEAAASVFSDAGLTLSRAKALSNIGEANRQLADYMRSLDAFEQARRLYDSLGTLADKGLLSIDTAGAYLELNLYAEALASYRQAQDLLGKVGMAHDRARALWGTGSTLIALMEFEEAENVLAEAAELFTAADNAPLLSGVLLEQAALQEAHGDHGSAVATANRALGLVSEKNWSVQRVYAHLRLADLLLPDTTRAEPHLLEASRLAKRFALPHLRYRLNERFGRLRRLQNRDEEARVLLEAAVDEIERLRGTVAHETIRASFLRDKTAVYEELLRLHLAKRTQEDSHRAFIVAERAKSRALVDLLTGVVAKGVGTTVDDALEGRIRDSQSELNVTYTQMLGGADEAESGISLPNLRGRAAKLEKEINQLRLRAAATTPDPFAPPAASDSSEHLQPDVALLAYHIVGDEVMAFINAQGGIRVVRNLASAATMRRLVQQLDVQWDRLGADREFVEQHMPLLERLTRQVLASLYEGLLRPLEPHLNEAASTGSEGALAPHKLAIVPHGLLHRVPFHALFDGESYLLERFEVTYAPSAKVYSLCQKRISRGLDKALALSVADPLIPAVTEEAHAVARHFPVAEVLSDRRATVAALRAKAPGYGILHLACHGSFKSDNPMFSSLKLGDGWLTAADVLDLDLAGALVTLSACESGRNEVFAGDELIGLTRAFLGAGAATLVASLWLVQDETTAELMEKWYEHLRKGVGRAAALRNAQLALKDRCPHPYYWAPFVLIGQR</sequence>
<dbReference type="InterPro" id="IPR024983">
    <property type="entry name" value="CHAT_dom"/>
</dbReference>
<accession>A0A6J4QFW1</accession>
<dbReference type="PANTHER" id="PTHR10098">
    <property type="entry name" value="RAPSYN-RELATED"/>
    <property type="match status" value="1"/>
</dbReference>
<feature type="domain" description="CHAT" evidence="1">
    <location>
        <begin position="697"/>
        <end position="963"/>
    </location>
</feature>
<dbReference type="AlphaFoldDB" id="A0A6J4QFW1"/>
<dbReference type="Pfam" id="PF12770">
    <property type="entry name" value="CHAT"/>
    <property type="match status" value="1"/>
</dbReference>
<evidence type="ECO:0000313" key="2">
    <source>
        <dbReference type="EMBL" id="CAA9443714.1"/>
    </source>
</evidence>
<proteinExistence type="predicted"/>
<dbReference type="EMBL" id="CADCVD010000071">
    <property type="protein sequence ID" value="CAA9443714.1"/>
    <property type="molecule type" value="Genomic_DNA"/>
</dbReference>
<reference evidence="2" key="1">
    <citation type="submission" date="2020-02" db="EMBL/GenBank/DDBJ databases">
        <authorList>
            <person name="Meier V. D."/>
        </authorList>
    </citation>
    <scope>NUCLEOTIDE SEQUENCE</scope>
    <source>
        <strain evidence="2">AVDCRST_MAG37</strain>
    </source>
</reference>
<dbReference type="Pfam" id="PF13424">
    <property type="entry name" value="TPR_12"/>
    <property type="match status" value="1"/>
</dbReference>
<dbReference type="InterPro" id="IPR011990">
    <property type="entry name" value="TPR-like_helical_dom_sf"/>
</dbReference>
<name>A0A6J4QFW1_9ACTN</name>
<dbReference type="Gene3D" id="1.25.40.10">
    <property type="entry name" value="Tetratricopeptide repeat domain"/>
    <property type="match status" value="3"/>
</dbReference>